<organism evidence="3 4">
    <name type="scientific">Candidatus Nitrospira neomarina</name>
    <dbReference type="NCBI Taxonomy" id="3020899"/>
    <lineage>
        <taxon>Bacteria</taxon>
        <taxon>Pseudomonadati</taxon>
        <taxon>Nitrospirota</taxon>
        <taxon>Nitrospiria</taxon>
        <taxon>Nitrospirales</taxon>
        <taxon>Nitrospiraceae</taxon>
        <taxon>Nitrospira</taxon>
    </lineage>
</organism>
<dbReference type="KEGG" id="nneo:PQG83_17095"/>
<evidence type="ECO:0000259" key="2">
    <source>
        <dbReference type="Pfam" id="PF00462"/>
    </source>
</evidence>
<sequence length="110" mass="12441">MSTPIEDEIKREIAQHKILIYGKGTKSAPQCGFTVETMEFFNKFGYPYELINALPNPEKREALSKMTNWPTLPKVFINGQFYGDTDVLGPMEEKGELQPLLKAAFPDQAT</sequence>
<name>A0AA96JVV6_9BACT</name>
<dbReference type="PANTHER" id="PTHR10293">
    <property type="entry name" value="GLUTAREDOXIN FAMILY MEMBER"/>
    <property type="match status" value="1"/>
</dbReference>
<feature type="domain" description="Glutaredoxin" evidence="2">
    <location>
        <begin position="18"/>
        <end position="81"/>
    </location>
</feature>
<dbReference type="AlphaFoldDB" id="A0AA96JVV6"/>
<dbReference type="Pfam" id="PF00462">
    <property type="entry name" value="Glutaredoxin"/>
    <property type="match status" value="1"/>
</dbReference>
<reference evidence="3 4" key="1">
    <citation type="submission" date="2023-01" db="EMBL/GenBank/DDBJ databases">
        <title>Cultivation and genomic characterization of new, ubiquitous marine nitrite-oxidizing bacteria from the Nitrospirales.</title>
        <authorList>
            <person name="Mueller A.J."/>
            <person name="Daebeler A."/>
            <person name="Herbold C.W."/>
            <person name="Kirkegaard R.H."/>
            <person name="Daims H."/>
        </authorList>
    </citation>
    <scope>NUCLEOTIDE SEQUENCE [LARGE SCALE GENOMIC DNA]</scope>
    <source>
        <strain evidence="3 4">DK</strain>
    </source>
</reference>
<evidence type="ECO:0000313" key="4">
    <source>
        <dbReference type="Proteomes" id="UP001302494"/>
    </source>
</evidence>
<accession>A0AA96JVV6</accession>
<keyword evidence="1" id="KW-0676">Redox-active center</keyword>
<dbReference type="SUPFAM" id="SSF52833">
    <property type="entry name" value="Thioredoxin-like"/>
    <property type="match status" value="1"/>
</dbReference>
<dbReference type="InterPro" id="IPR036249">
    <property type="entry name" value="Thioredoxin-like_sf"/>
</dbReference>
<evidence type="ECO:0000313" key="3">
    <source>
        <dbReference type="EMBL" id="WNM61455.1"/>
    </source>
</evidence>
<keyword evidence="4" id="KW-1185">Reference proteome</keyword>
<evidence type="ECO:0000256" key="1">
    <source>
        <dbReference type="ARBA" id="ARBA00023284"/>
    </source>
</evidence>
<proteinExistence type="predicted"/>
<dbReference type="RefSeq" id="WP_312646007.1">
    <property type="nucleotide sequence ID" value="NZ_CP116968.1"/>
</dbReference>
<dbReference type="InterPro" id="IPR002109">
    <property type="entry name" value="Glutaredoxin"/>
</dbReference>
<gene>
    <name evidence="3" type="ORF">PQG83_17095</name>
</gene>
<dbReference type="PROSITE" id="PS51354">
    <property type="entry name" value="GLUTAREDOXIN_2"/>
    <property type="match status" value="1"/>
</dbReference>
<dbReference type="Proteomes" id="UP001302494">
    <property type="component" value="Chromosome"/>
</dbReference>
<dbReference type="EMBL" id="CP116968">
    <property type="protein sequence ID" value="WNM61455.1"/>
    <property type="molecule type" value="Genomic_DNA"/>
</dbReference>
<dbReference type="Gene3D" id="3.40.30.10">
    <property type="entry name" value="Glutaredoxin"/>
    <property type="match status" value="1"/>
</dbReference>
<protein>
    <submittedName>
        <fullName evidence="3">Glutaredoxin domain-containing protein</fullName>
    </submittedName>
</protein>
<dbReference type="PANTHER" id="PTHR10293:SF16">
    <property type="entry name" value="GLUTAREDOXIN-RELATED PROTEIN 5, MITOCHONDRIAL"/>
    <property type="match status" value="1"/>
</dbReference>
<dbReference type="InterPro" id="IPR004480">
    <property type="entry name" value="Monothiol_GRX-rel"/>
</dbReference>